<organism evidence="1 2">
    <name type="scientific">Araneus ventricosus</name>
    <name type="common">Orbweaver spider</name>
    <name type="synonym">Epeira ventricosa</name>
    <dbReference type="NCBI Taxonomy" id="182803"/>
    <lineage>
        <taxon>Eukaryota</taxon>
        <taxon>Metazoa</taxon>
        <taxon>Ecdysozoa</taxon>
        <taxon>Arthropoda</taxon>
        <taxon>Chelicerata</taxon>
        <taxon>Arachnida</taxon>
        <taxon>Araneae</taxon>
        <taxon>Araneomorphae</taxon>
        <taxon>Entelegynae</taxon>
        <taxon>Araneoidea</taxon>
        <taxon>Araneidae</taxon>
        <taxon>Araneus</taxon>
    </lineage>
</organism>
<dbReference type="EMBL" id="BGPR01075158">
    <property type="protein sequence ID" value="GBL53874.1"/>
    <property type="molecule type" value="Genomic_DNA"/>
</dbReference>
<comment type="caution">
    <text evidence="1">The sequence shown here is derived from an EMBL/GenBank/DDBJ whole genome shotgun (WGS) entry which is preliminary data.</text>
</comment>
<dbReference type="AlphaFoldDB" id="A0A4Y1ZJL4"/>
<evidence type="ECO:0000313" key="2">
    <source>
        <dbReference type="Proteomes" id="UP000499080"/>
    </source>
</evidence>
<keyword evidence="2" id="KW-1185">Reference proteome</keyword>
<protein>
    <submittedName>
        <fullName evidence="1">Uncharacterized protein</fullName>
    </submittedName>
</protein>
<name>A0A4Y1ZJL4_ARAVE</name>
<reference evidence="1 2" key="1">
    <citation type="journal article" date="2019" name="Sci. Rep.">
        <title>Orb-weaving spider Araneus ventricosus genome elucidates the spidroin gene catalogue.</title>
        <authorList>
            <person name="Kono N."/>
            <person name="Nakamura H."/>
            <person name="Ohtoshi R."/>
            <person name="Moran D.A.P."/>
            <person name="Shinohara A."/>
            <person name="Yoshida Y."/>
            <person name="Fujiwara M."/>
            <person name="Mori M."/>
            <person name="Tomita M."/>
            <person name="Arakawa K."/>
        </authorList>
    </citation>
    <scope>NUCLEOTIDE SEQUENCE [LARGE SCALE GENOMIC DNA]</scope>
</reference>
<gene>
    <name evidence="1" type="ORF">AVEN_116993_1</name>
</gene>
<feature type="non-terminal residue" evidence="1">
    <location>
        <position position="1"/>
    </location>
</feature>
<dbReference type="Proteomes" id="UP000499080">
    <property type="component" value="Unassembled WGS sequence"/>
</dbReference>
<sequence length="50" mass="5593">PQLDQVQESARPQKTIGERFMVKVESAASVDTRPWTSEGRSLTLSIAFML</sequence>
<evidence type="ECO:0000313" key="1">
    <source>
        <dbReference type="EMBL" id="GBL53874.1"/>
    </source>
</evidence>
<proteinExistence type="predicted"/>
<accession>A0A4Y1ZJL4</accession>